<feature type="region of interest" description="Disordered" evidence="1">
    <location>
        <begin position="104"/>
        <end position="140"/>
    </location>
</feature>
<gene>
    <name evidence="3" type="ORF">DEO72_LG2g5114</name>
</gene>
<keyword evidence="2" id="KW-0732">Signal</keyword>
<feature type="signal peptide" evidence="2">
    <location>
        <begin position="1"/>
        <end position="25"/>
    </location>
</feature>
<name>A0A4D6L8A2_VIGUN</name>
<protein>
    <recommendedName>
        <fullName evidence="5">Transmembrane protein</fullName>
    </recommendedName>
</protein>
<dbReference type="EMBL" id="CP039346">
    <property type="protein sequence ID" value="QCD84758.1"/>
    <property type="molecule type" value="Genomic_DNA"/>
</dbReference>
<proteinExistence type="predicted"/>
<accession>A0A4D6L8A2</accession>
<evidence type="ECO:0000256" key="2">
    <source>
        <dbReference type="SAM" id="SignalP"/>
    </source>
</evidence>
<sequence>MVNFSITIVLILLFFALFQFQPATLDEGGVQNDAPKPLFSRVLMDTASLLRKSHKSSWDKIKTVIRDLQMQFSPPNLEAGGGGVGVGEGVKGSLKEAVEKSIDKSKETFEESAKSAGKAVETVVHKETTHDSEHESKAEL</sequence>
<reference evidence="3 4" key="1">
    <citation type="submission" date="2019-04" db="EMBL/GenBank/DDBJ databases">
        <title>An improved genome assembly and genetic linkage map for asparagus bean, Vigna unguiculata ssp. sesquipedialis.</title>
        <authorList>
            <person name="Xia Q."/>
            <person name="Zhang R."/>
            <person name="Dong Y."/>
        </authorList>
    </citation>
    <scope>NUCLEOTIDE SEQUENCE [LARGE SCALE GENOMIC DNA]</scope>
    <source>
        <tissue evidence="3">Leaf</tissue>
    </source>
</reference>
<evidence type="ECO:0000313" key="4">
    <source>
        <dbReference type="Proteomes" id="UP000501690"/>
    </source>
</evidence>
<organism evidence="3 4">
    <name type="scientific">Vigna unguiculata</name>
    <name type="common">Cowpea</name>
    <dbReference type="NCBI Taxonomy" id="3917"/>
    <lineage>
        <taxon>Eukaryota</taxon>
        <taxon>Viridiplantae</taxon>
        <taxon>Streptophyta</taxon>
        <taxon>Embryophyta</taxon>
        <taxon>Tracheophyta</taxon>
        <taxon>Spermatophyta</taxon>
        <taxon>Magnoliopsida</taxon>
        <taxon>eudicotyledons</taxon>
        <taxon>Gunneridae</taxon>
        <taxon>Pentapetalae</taxon>
        <taxon>rosids</taxon>
        <taxon>fabids</taxon>
        <taxon>Fabales</taxon>
        <taxon>Fabaceae</taxon>
        <taxon>Papilionoideae</taxon>
        <taxon>50 kb inversion clade</taxon>
        <taxon>NPAAA clade</taxon>
        <taxon>indigoferoid/millettioid clade</taxon>
        <taxon>Phaseoleae</taxon>
        <taxon>Vigna</taxon>
    </lineage>
</organism>
<feature type="compositionally biased region" description="Basic and acidic residues" evidence="1">
    <location>
        <begin position="104"/>
        <end position="113"/>
    </location>
</feature>
<feature type="chain" id="PRO_5020025066" description="Transmembrane protein" evidence="2">
    <location>
        <begin position="26"/>
        <end position="140"/>
    </location>
</feature>
<evidence type="ECO:0000313" key="3">
    <source>
        <dbReference type="EMBL" id="QCD84758.1"/>
    </source>
</evidence>
<feature type="compositionally biased region" description="Basic and acidic residues" evidence="1">
    <location>
        <begin position="123"/>
        <end position="140"/>
    </location>
</feature>
<keyword evidence="4" id="KW-1185">Reference proteome</keyword>
<evidence type="ECO:0000256" key="1">
    <source>
        <dbReference type="SAM" id="MobiDB-lite"/>
    </source>
</evidence>
<dbReference type="Proteomes" id="UP000501690">
    <property type="component" value="Linkage Group LG2"/>
</dbReference>
<dbReference type="PANTHER" id="PTHR35463">
    <property type="entry name" value="TRANSMEMBRANE PROTEIN"/>
    <property type="match status" value="1"/>
</dbReference>
<dbReference type="PANTHER" id="PTHR35463:SF10">
    <property type="entry name" value="TRANSMEMBRANE PROTEIN"/>
    <property type="match status" value="1"/>
</dbReference>
<dbReference type="AlphaFoldDB" id="A0A4D6L8A2"/>
<evidence type="ECO:0008006" key="5">
    <source>
        <dbReference type="Google" id="ProtNLM"/>
    </source>
</evidence>